<proteinExistence type="predicted"/>
<gene>
    <name evidence="1" type="ORF">OIPHN260_52600</name>
</gene>
<name>A0AAU9CFF7_9ENTR</name>
<evidence type="ECO:0000313" key="1">
    <source>
        <dbReference type="EMBL" id="BCL45757.1"/>
    </source>
</evidence>
<evidence type="ECO:0000313" key="2">
    <source>
        <dbReference type="Proteomes" id="UP000595858"/>
    </source>
</evidence>
<dbReference type="EMBL" id="AP023449">
    <property type="protein sequence ID" value="BCL45757.1"/>
    <property type="molecule type" value="Genomic_DNA"/>
</dbReference>
<organism evidence="1 2">
    <name type="scientific">Enterobacter roggenkampii</name>
    <dbReference type="NCBI Taxonomy" id="1812935"/>
    <lineage>
        <taxon>Bacteria</taxon>
        <taxon>Pseudomonadati</taxon>
        <taxon>Pseudomonadota</taxon>
        <taxon>Gammaproteobacteria</taxon>
        <taxon>Enterobacterales</taxon>
        <taxon>Enterobacteriaceae</taxon>
        <taxon>Enterobacter</taxon>
        <taxon>Enterobacter cloacae complex</taxon>
    </lineage>
</organism>
<accession>A0AAU9CFF7</accession>
<protein>
    <submittedName>
        <fullName evidence="1">Uncharacterized protein</fullName>
    </submittedName>
</protein>
<dbReference type="Proteomes" id="UP000595858">
    <property type="component" value="Plasmid pN260-2"/>
</dbReference>
<reference evidence="1" key="1">
    <citation type="journal article" date="2020" name="J Glob Antimicrob Resist">
        <title>Genomic characterization of clinical Enterobacter roggenkampii co-harboring blaIMP-1- and blaGES-5-encoding IncP6 and mcr-9-encoding IncHI2 plasmids isolated in Japan.</title>
        <authorList>
            <person name="Umeda K."/>
            <person name="Nakamura H."/>
            <person name="Fukuda A."/>
            <person name="Matsumoto Y."/>
            <person name="Motooka D."/>
            <person name="Nakamura S."/>
            <person name="Yasui Y."/>
            <person name="Yoshida H."/>
            <person name="Kawahara R."/>
        </authorList>
    </citation>
    <scope>NUCLEOTIDE SEQUENCE</scope>
    <source>
        <strain evidence="1">OIPH-N260</strain>
    </source>
</reference>
<keyword evidence="1" id="KW-0614">Plasmid</keyword>
<sequence length="88" mass="10121">MLFLWLLQIFLSSHISLPHSWDSRLIFADSGRRSFSHRIGVLWETGQLCSPPEYGKQVNYTDTPEYGKQVNFTDIPDYGKQVNFADGP</sequence>
<geneLocation type="plasmid" evidence="1 2">
    <name>pN260-2</name>
</geneLocation>
<dbReference type="AlphaFoldDB" id="A0AAU9CFF7"/>